<gene>
    <name evidence="2" type="ORF">EL17_09850</name>
</gene>
<evidence type="ECO:0000256" key="1">
    <source>
        <dbReference type="SAM" id="Phobius"/>
    </source>
</evidence>
<sequence>MPESLNLTGNMLRYASVSISSCLLEVGIQFLFLFTSRLGNINMGKIAFIGYWVWLAIAIVF</sequence>
<keyword evidence="3" id="KW-1185">Reference proteome</keyword>
<keyword evidence="1" id="KW-1133">Transmembrane helix</keyword>
<accession>A0A074L1Q9</accession>
<dbReference type="EMBL" id="JMIH01000018">
    <property type="protein sequence ID" value="KEO73803.1"/>
    <property type="molecule type" value="Genomic_DNA"/>
</dbReference>
<name>A0A074L1Q9_9BACT</name>
<proteinExistence type="predicted"/>
<reference evidence="2 3" key="1">
    <citation type="submission" date="2014-04" db="EMBL/GenBank/DDBJ databases">
        <title>Characterization and application of a salt tolerant electro-active bacterium.</title>
        <authorList>
            <person name="Yang L."/>
            <person name="Wei S."/>
            <person name="Tay Q.X.M."/>
        </authorList>
    </citation>
    <scope>NUCLEOTIDE SEQUENCE [LARGE SCALE GENOMIC DNA]</scope>
    <source>
        <strain evidence="2 3">LY1</strain>
    </source>
</reference>
<evidence type="ECO:0000313" key="2">
    <source>
        <dbReference type="EMBL" id="KEO73803.1"/>
    </source>
</evidence>
<comment type="caution">
    <text evidence="2">The sequence shown here is derived from an EMBL/GenBank/DDBJ whole genome shotgun (WGS) entry which is preliminary data.</text>
</comment>
<keyword evidence="1" id="KW-0812">Transmembrane</keyword>
<feature type="transmembrane region" description="Helical" evidence="1">
    <location>
        <begin position="12"/>
        <end position="34"/>
    </location>
</feature>
<evidence type="ECO:0000313" key="3">
    <source>
        <dbReference type="Proteomes" id="UP000027821"/>
    </source>
</evidence>
<feature type="transmembrane region" description="Helical" evidence="1">
    <location>
        <begin position="41"/>
        <end position="60"/>
    </location>
</feature>
<protein>
    <submittedName>
        <fullName evidence="2">Uncharacterized protein</fullName>
    </submittedName>
</protein>
<organism evidence="2 3">
    <name type="scientific">Anditalea andensis</name>
    <dbReference type="NCBI Taxonomy" id="1048983"/>
    <lineage>
        <taxon>Bacteria</taxon>
        <taxon>Pseudomonadati</taxon>
        <taxon>Bacteroidota</taxon>
        <taxon>Cytophagia</taxon>
        <taxon>Cytophagales</taxon>
        <taxon>Cytophagaceae</taxon>
        <taxon>Anditalea</taxon>
    </lineage>
</organism>
<keyword evidence="1" id="KW-0472">Membrane</keyword>
<dbReference type="Proteomes" id="UP000027821">
    <property type="component" value="Unassembled WGS sequence"/>
</dbReference>
<dbReference type="AlphaFoldDB" id="A0A074L1Q9"/>